<evidence type="ECO:0000313" key="9">
    <source>
        <dbReference type="EMBL" id="KKK77085.1"/>
    </source>
</evidence>
<evidence type="ECO:0000256" key="5">
    <source>
        <dbReference type="ARBA" id="ARBA00023136"/>
    </source>
</evidence>
<evidence type="ECO:0008006" key="10">
    <source>
        <dbReference type="Google" id="ProtNLM"/>
    </source>
</evidence>
<dbReference type="PANTHER" id="PTHR28259">
    <property type="entry name" value="FLUORIDE EXPORT PROTEIN 1-RELATED"/>
    <property type="match status" value="1"/>
</dbReference>
<dbReference type="AlphaFoldDB" id="A0A0F8YTH7"/>
<accession>A0A0F8YTH7</accession>
<feature type="transmembrane region" description="Helical" evidence="8">
    <location>
        <begin position="64"/>
        <end position="86"/>
    </location>
</feature>
<evidence type="ECO:0000256" key="2">
    <source>
        <dbReference type="ARBA" id="ARBA00022475"/>
    </source>
</evidence>
<keyword evidence="5 8" id="KW-0472">Membrane</keyword>
<proteinExistence type="inferred from homology"/>
<feature type="transmembrane region" description="Helical" evidence="8">
    <location>
        <begin position="34"/>
        <end position="57"/>
    </location>
</feature>
<dbReference type="NCBIfam" id="TIGR00494">
    <property type="entry name" value="crcB"/>
    <property type="match status" value="1"/>
</dbReference>
<dbReference type="NCBIfam" id="NF010805">
    <property type="entry name" value="PRK14209.1"/>
    <property type="match status" value="1"/>
</dbReference>
<sequence>MLTPVLQVALGGALGASARYLTGIAVLRATGPGFPLAIITVNVAGSFVMGLFAVLAAQKGLMHFAPFVMTGILGGFTTFSAFSLEAVTLLERGLLGQAAAYVLLSVGASMGALFLGAMLARGLWA</sequence>
<protein>
    <recommendedName>
        <fullName evidence="10">Fluoride ion transporter CrcB</fullName>
    </recommendedName>
</protein>
<dbReference type="GO" id="GO:1903425">
    <property type="term" value="F:fluoride transmembrane transporter activity"/>
    <property type="evidence" value="ECO:0007669"/>
    <property type="project" value="TreeGrafter"/>
</dbReference>
<gene>
    <name evidence="9" type="ORF">LCGC14_2857150</name>
</gene>
<dbReference type="HAMAP" id="MF_00454">
    <property type="entry name" value="FluC"/>
    <property type="match status" value="1"/>
</dbReference>
<dbReference type="GO" id="GO:0005886">
    <property type="term" value="C:plasma membrane"/>
    <property type="evidence" value="ECO:0007669"/>
    <property type="project" value="UniProtKB-SubCell"/>
</dbReference>
<evidence type="ECO:0000256" key="3">
    <source>
        <dbReference type="ARBA" id="ARBA00022692"/>
    </source>
</evidence>
<evidence type="ECO:0000256" key="7">
    <source>
        <dbReference type="ARBA" id="ARBA00035585"/>
    </source>
</evidence>
<dbReference type="PANTHER" id="PTHR28259:SF1">
    <property type="entry name" value="FLUORIDE EXPORT PROTEIN 1-RELATED"/>
    <property type="match status" value="1"/>
</dbReference>
<comment type="similarity">
    <text evidence="6">Belongs to the fluoride channel Fluc/FEX (TC 1.A.43) family.</text>
</comment>
<keyword evidence="4 8" id="KW-1133">Transmembrane helix</keyword>
<evidence type="ECO:0000256" key="4">
    <source>
        <dbReference type="ARBA" id="ARBA00022989"/>
    </source>
</evidence>
<dbReference type="InterPro" id="IPR003691">
    <property type="entry name" value="FluC"/>
</dbReference>
<reference evidence="9" key="1">
    <citation type="journal article" date="2015" name="Nature">
        <title>Complex archaea that bridge the gap between prokaryotes and eukaryotes.</title>
        <authorList>
            <person name="Spang A."/>
            <person name="Saw J.H."/>
            <person name="Jorgensen S.L."/>
            <person name="Zaremba-Niedzwiedzka K."/>
            <person name="Martijn J."/>
            <person name="Lind A.E."/>
            <person name="van Eijk R."/>
            <person name="Schleper C."/>
            <person name="Guy L."/>
            <person name="Ettema T.J."/>
        </authorList>
    </citation>
    <scope>NUCLEOTIDE SEQUENCE</scope>
</reference>
<keyword evidence="3 8" id="KW-0812">Transmembrane</keyword>
<comment type="caution">
    <text evidence="9">The sequence shown here is derived from an EMBL/GenBank/DDBJ whole genome shotgun (WGS) entry which is preliminary data.</text>
</comment>
<comment type="catalytic activity">
    <reaction evidence="7">
        <text>fluoride(in) = fluoride(out)</text>
        <dbReference type="Rhea" id="RHEA:76159"/>
        <dbReference type="ChEBI" id="CHEBI:17051"/>
    </reaction>
    <physiologicalReaction direction="left-to-right" evidence="7">
        <dbReference type="Rhea" id="RHEA:76160"/>
    </physiologicalReaction>
</comment>
<name>A0A0F8YTH7_9ZZZZ</name>
<feature type="transmembrane region" description="Helical" evidence="8">
    <location>
        <begin position="98"/>
        <end position="120"/>
    </location>
</feature>
<evidence type="ECO:0000256" key="8">
    <source>
        <dbReference type="SAM" id="Phobius"/>
    </source>
</evidence>
<comment type="subcellular location">
    <subcellularLocation>
        <location evidence="1">Cell membrane</location>
        <topology evidence="1">Multi-pass membrane protein</topology>
    </subcellularLocation>
</comment>
<organism evidence="9">
    <name type="scientific">marine sediment metagenome</name>
    <dbReference type="NCBI Taxonomy" id="412755"/>
    <lineage>
        <taxon>unclassified sequences</taxon>
        <taxon>metagenomes</taxon>
        <taxon>ecological metagenomes</taxon>
    </lineage>
</organism>
<evidence type="ECO:0000256" key="1">
    <source>
        <dbReference type="ARBA" id="ARBA00004651"/>
    </source>
</evidence>
<evidence type="ECO:0000256" key="6">
    <source>
        <dbReference type="ARBA" id="ARBA00035120"/>
    </source>
</evidence>
<dbReference type="Pfam" id="PF02537">
    <property type="entry name" value="CRCB"/>
    <property type="match status" value="1"/>
</dbReference>
<dbReference type="EMBL" id="LAZR01055125">
    <property type="protein sequence ID" value="KKK77085.1"/>
    <property type="molecule type" value="Genomic_DNA"/>
</dbReference>
<keyword evidence="2" id="KW-1003">Cell membrane</keyword>